<sequence length="369" mass="38458">MSVSKVVANQPLLFLRLHATPSRPSIQLRSLLLYSCARVTLSPLLSPLLFLDRSELNPAQFISSMATYPCQIPSLLAIHPNLAPLAAVSPEITQTEANSALLRPAAVAEARIVVDVLRSSRGVYVGSYVPAFFDAVSEHNPNAPVTLAALNDAHTRKTVLESIHGADTFMGGLQNALAIAIAPVVNNAIAGIPAAINAAVNAAVGPAVNAALGPAANVALVPAVNAALPAAVNAAIPAALNAALAPTTTALELLTAQVHSFMARSHNRDADHNNIPFQGIRKTVGGSGLALAAGLVPAAGGVALPQASNNNINAVCPLIVAPTGAVILNFTHFHILTLIEFYNEHMSIVPTDSVAERRAKVLFWMRWHN</sequence>
<dbReference type="Proteomes" id="UP001218218">
    <property type="component" value="Unassembled WGS sequence"/>
</dbReference>
<gene>
    <name evidence="1" type="ORF">DFH08DRAFT_87708</name>
</gene>
<evidence type="ECO:0000313" key="1">
    <source>
        <dbReference type="EMBL" id="KAJ7352447.1"/>
    </source>
</evidence>
<evidence type="ECO:0000313" key="2">
    <source>
        <dbReference type="Proteomes" id="UP001218218"/>
    </source>
</evidence>
<organism evidence="1 2">
    <name type="scientific">Mycena albidolilacea</name>
    <dbReference type="NCBI Taxonomy" id="1033008"/>
    <lineage>
        <taxon>Eukaryota</taxon>
        <taxon>Fungi</taxon>
        <taxon>Dikarya</taxon>
        <taxon>Basidiomycota</taxon>
        <taxon>Agaricomycotina</taxon>
        <taxon>Agaricomycetes</taxon>
        <taxon>Agaricomycetidae</taxon>
        <taxon>Agaricales</taxon>
        <taxon>Marasmiineae</taxon>
        <taxon>Mycenaceae</taxon>
        <taxon>Mycena</taxon>
    </lineage>
</organism>
<name>A0AAD7A9P7_9AGAR</name>
<keyword evidence="2" id="KW-1185">Reference proteome</keyword>
<proteinExistence type="predicted"/>
<accession>A0AAD7A9P7</accession>
<comment type="caution">
    <text evidence="1">The sequence shown here is derived from an EMBL/GenBank/DDBJ whole genome shotgun (WGS) entry which is preliminary data.</text>
</comment>
<reference evidence="1" key="1">
    <citation type="submission" date="2023-03" db="EMBL/GenBank/DDBJ databases">
        <title>Massive genome expansion in bonnet fungi (Mycena s.s.) driven by repeated elements and novel gene families across ecological guilds.</title>
        <authorList>
            <consortium name="Lawrence Berkeley National Laboratory"/>
            <person name="Harder C.B."/>
            <person name="Miyauchi S."/>
            <person name="Viragh M."/>
            <person name="Kuo A."/>
            <person name="Thoen E."/>
            <person name="Andreopoulos B."/>
            <person name="Lu D."/>
            <person name="Skrede I."/>
            <person name="Drula E."/>
            <person name="Henrissat B."/>
            <person name="Morin E."/>
            <person name="Kohler A."/>
            <person name="Barry K."/>
            <person name="LaButti K."/>
            <person name="Morin E."/>
            <person name="Salamov A."/>
            <person name="Lipzen A."/>
            <person name="Mereny Z."/>
            <person name="Hegedus B."/>
            <person name="Baldrian P."/>
            <person name="Stursova M."/>
            <person name="Weitz H."/>
            <person name="Taylor A."/>
            <person name="Grigoriev I.V."/>
            <person name="Nagy L.G."/>
            <person name="Martin F."/>
            <person name="Kauserud H."/>
        </authorList>
    </citation>
    <scope>NUCLEOTIDE SEQUENCE</scope>
    <source>
        <strain evidence="1">CBHHK002</strain>
    </source>
</reference>
<dbReference type="EMBL" id="JARIHO010000012">
    <property type="protein sequence ID" value="KAJ7352447.1"/>
    <property type="molecule type" value="Genomic_DNA"/>
</dbReference>
<dbReference type="AlphaFoldDB" id="A0AAD7A9P7"/>
<protein>
    <submittedName>
        <fullName evidence="1">Uncharacterized protein</fullName>
    </submittedName>
</protein>